<dbReference type="OrthoDB" id="9795716at2"/>
<keyword evidence="8" id="KW-0311">Gluconate utilization</keyword>
<proteinExistence type="inferred from homology"/>
<dbReference type="InterPro" id="IPR027417">
    <property type="entry name" value="P-loop_NTPase"/>
</dbReference>
<evidence type="ECO:0000256" key="6">
    <source>
        <dbReference type="ARBA" id="ARBA00022777"/>
    </source>
</evidence>
<evidence type="ECO:0000313" key="11">
    <source>
        <dbReference type="EMBL" id="KAA0968244.1"/>
    </source>
</evidence>
<evidence type="ECO:0000256" key="2">
    <source>
        <dbReference type="ARBA" id="ARBA00008420"/>
    </source>
</evidence>
<keyword evidence="4 10" id="KW-0808">Transferase</keyword>
<dbReference type="CDD" id="cd02021">
    <property type="entry name" value="GntK"/>
    <property type="match status" value="1"/>
</dbReference>
<dbReference type="EMBL" id="VTWH01000006">
    <property type="protein sequence ID" value="KAA0968244.1"/>
    <property type="molecule type" value="Genomic_DNA"/>
</dbReference>
<keyword evidence="12" id="KW-1185">Reference proteome</keyword>
<dbReference type="PANTHER" id="PTHR43442:SF3">
    <property type="entry name" value="GLUCONOKINASE-RELATED"/>
    <property type="match status" value="1"/>
</dbReference>
<sequence>MRAVCIMVMGPSGVGKTTTAKAIANALNWTFAEGDEFHPASNIAKMSAGIPLDDQDRQPWLETIRDWMTQKSKEGVNTVITCSALKRRYRDILQGTEADLRFLQLDAPVQLVGERMSRRSDHYMPLSLLNSQFDALEPLQSDENGIVISVEENPEQVVSAALQALAPNI</sequence>
<dbReference type="GO" id="GO:0005737">
    <property type="term" value="C:cytoplasm"/>
    <property type="evidence" value="ECO:0007669"/>
    <property type="project" value="TreeGrafter"/>
</dbReference>
<keyword evidence="6 10" id="KW-0418">Kinase</keyword>
<dbReference type="RefSeq" id="WP_149301762.1">
    <property type="nucleotide sequence ID" value="NZ_VTWH01000006.1"/>
</dbReference>
<comment type="similarity">
    <text evidence="2 10">Belongs to the gluconokinase GntK/GntV family.</text>
</comment>
<evidence type="ECO:0000256" key="4">
    <source>
        <dbReference type="ARBA" id="ARBA00022679"/>
    </source>
</evidence>
<dbReference type="NCBIfam" id="TIGR01313">
    <property type="entry name" value="therm_gnt_kin"/>
    <property type="match status" value="1"/>
</dbReference>
<dbReference type="Gene3D" id="3.40.50.300">
    <property type="entry name" value="P-loop containing nucleotide triphosphate hydrolases"/>
    <property type="match status" value="1"/>
</dbReference>
<evidence type="ECO:0000313" key="12">
    <source>
        <dbReference type="Proteomes" id="UP000324738"/>
    </source>
</evidence>
<comment type="caution">
    <text evidence="11">The sequence shown here is derived from an EMBL/GenBank/DDBJ whole genome shotgun (WGS) entry which is preliminary data.</text>
</comment>
<protein>
    <recommendedName>
        <fullName evidence="3 10">Gluconokinase</fullName>
        <ecNumber evidence="3 10">2.7.1.12</ecNumber>
    </recommendedName>
</protein>
<dbReference type="GO" id="GO:0019521">
    <property type="term" value="P:D-gluconate metabolic process"/>
    <property type="evidence" value="ECO:0007669"/>
    <property type="project" value="UniProtKB-KW"/>
</dbReference>
<accession>A0A5B0DN86</accession>
<dbReference type="GO" id="GO:0046316">
    <property type="term" value="F:gluconokinase activity"/>
    <property type="evidence" value="ECO:0007669"/>
    <property type="project" value="UniProtKB-EC"/>
</dbReference>
<evidence type="ECO:0000256" key="10">
    <source>
        <dbReference type="RuleBase" id="RU363066"/>
    </source>
</evidence>
<reference evidence="11 12" key="1">
    <citation type="submission" date="2019-08" db="EMBL/GenBank/DDBJ databases">
        <title>Aureimonas fodiniaquatilis sp. nov., isolated from a coal mine wastewater.</title>
        <authorList>
            <person name="Kim W."/>
        </authorList>
    </citation>
    <scope>NUCLEOTIDE SEQUENCE [LARGE SCALE GENOMIC DNA]</scope>
    <source>
        <strain evidence="11 12">CAU 1482</strain>
    </source>
</reference>
<evidence type="ECO:0000256" key="9">
    <source>
        <dbReference type="ARBA" id="ARBA00048090"/>
    </source>
</evidence>
<dbReference type="GO" id="GO:0005524">
    <property type="term" value="F:ATP binding"/>
    <property type="evidence" value="ECO:0007669"/>
    <property type="project" value="UniProtKB-KW"/>
</dbReference>
<comment type="catalytic activity">
    <reaction evidence="9 10">
        <text>D-gluconate + ATP = 6-phospho-D-gluconate + ADP + H(+)</text>
        <dbReference type="Rhea" id="RHEA:19433"/>
        <dbReference type="ChEBI" id="CHEBI:15378"/>
        <dbReference type="ChEBI" id="CHEBI:18391"/>
        <dbReference type="ChEBI" id="CHEBI:30616"/>
        <dbReference type="ChEBI" id="CHEBI:58759"/>
        <dbReference type="ChEBI" id="CHEBI:456216"/>
        <dbReference type="EC" id="2.7.1.12"/>
    </reaction>
</comment>
<dbReference type="EC" id="2.7.1.12" evidence="3 10"/>
<name>A0A5B0DN86_9HYPH</name>
<dbReference type="InterPro" id="IPR031322">
    <property type="entry name" value="Shikimate/glucono_kinase"/>
</dbReference>
<evidence type="ECO:0000256" key="1">
    <source>
        <dbReference type="ARBA" id="ARBA00004761"/>
    </source>
</evidence>
<dbReference type="Pfam" id="PF01202">
    <property type="entry name" value="SKI"/>
    <property type="match status" value="1"/>
</dbReference>
<organism evidence="11 12">
    <name type="scientific">Aureimonas fodinaquatilis</name>
    <dbReference type="NCBI Taxonomy" id="2565783"/>
    <lineage>
        <taxon>Bacteria</taxon>
        <taxon>Pseudomonadati</taxon>
        <taxon>Pseudomonadota</taxon>
        <taxon>Alphaproteobacteria</taxon>
        <taxon>Hyphomicrobiales</taxon>
        <taxon>Aurantimonadaceae</taxon>
        <taxon>Aureimonas</taxon>
    </lineage>
</organism>
<keyword evidence="7 10" id="KW-0067">ATP-binding</keyword>
<dbReference type="SUPFAM" id="SSF52540">
    <property type="entry name" value="P-loop containing nucleoside triphosphate hydrolases"/>
    <property type="match status" value="1"/>
</dbReference>
<evidence type="ECO:0000256" key="7">
    <source>
        <dbReference type="ARBA" id="ARBA00022840"/>
    </source>
</evidence>
<dbReference type="InterPro" id="IPR006001">
    <property type="entry name" value="Therm_gnt_kin"/>
</dbReference>
<evidence type="ECO:0000256" key="5">
    <source>
        <dbReference type="ARBA" id="ARBA00022741"/>
    </source>
</evidence>
<dbReference type="AlphaFoldDB" id="A0A5B0DN86"/>
<dbReference type="PANTHER" id="PTHR43442">
    <property type="entry name" value="GLUCONOKINASE-RELATED"/>
    <property type="match status" value="1"/>
</dbReference>
<keyword evidence="5 10" id="KW-0547">Nucleotide-binding</keyword>
<comment type="pathway">
    <text evidence="1">Carbohydrate acid metabolism.</text>
</comment>
<dbReference type="Proteomes" id="UP000324738">
    <property type="component" value="Unassembled WGS sequence"/>
</dbReference>
<gene>
    <name evidence="11" type="ORF">FPY71_18150</name>
</gene>
<dbReference type="FunFam" id="3.40.50.300:FF:000522">
    <property type="entry name" value="Gluconokinase"/>
    <property type="match status" value="1"/>
</dbReference>
<evidence type="ECO:0000256" key="8">
    <source>
        <dbReference type="ARBA" id="ARBA00023064"/>
    </source>
</evidence>
<evidence type="ECO:0000256" key="3">
    <source>
        <dbReference type="ARBA" id="ARBA00012054"/>
    </source>
</evidence>